<organism evidence="2 3">
    <name type="scientific">Anseongella ginsenosidimutans</name>
    <dbReference type="NCBI Taxonomy" id="496056"/>
    <lineage>
        <taxon>Bacteria</taxon>
        <taxon>Pseudomonadati</taxon>
        <taxon>Bacteroidota</taxon>
        <taxon>Sphingobacteriia</taxon>
        <taxon>Sphingobacteriales</taxon>
        <taxon>Sphingobacteriaceae</taxon>
        <taxon>Anseongella</taxon>
    </lineage>
</organism>
<sequence>MQTKEPEFPITGREGAPIDMKTATLWTRNYRRMRPDERISHFFGRVHLQDILDQEGCMGIRIYYANSLRLNAWQQFLLSISNFIRKGLANAEGEEHLILVGSNREGKDQLPETSAGSEPSQQNIVTSGIQTMSFRTSAGSGNDFKVIEQSNPCPGSPGCPKNSLTEG</sequence>
<proteinExistence type="predicted"/>
<accession>A0A4R3KNU9</accession>
<reference evidence="2 3" key="1">
    <citation type="submission" date="2019-03" db="EMBL/GenBank/DDBJ databases">
        <title>Genomic Encyclopedia of Type Strains, Phase IV (KMG-IV): sequencing the most valuable type-strain genomes for metagenomic binning, comparative biology and taxonomic classification.</title>
        <authorList>
            <person name="Goeker M."/>
        </authorList>
    </citation>
    <scope>NUCLEOTIDE SEQUENCE [LARGE SCALE GENOMIC DNA]</scope>
    <source>
        <strain evidence="2 3">DSM 21100</strain>
    </source>
</reference>
<evidence type="ECO:0000256" key="1">
    <source>
        <dbReference type="SAM" id="MobiDB-lite"/>
    </source>
</evidence>
<comment type="caution">
    <text evidence="2">The sequence shown here is derived from an EMBL/GenBank/DDBJ whole genome shotgun (WGS) entry which is preliminary data.</text>
</comment>
<dbReference type="EMBL" id="SMAD01000008">
    <property type="protein sequence ID" value="TCS86250.1"/>
    <property type="molecule type" value="Genomic_DNA"/>
</dbReference>
<evidence type="ECO:0000313" key="2">
    <source>
        <dbReference type="EMBL" id="TCS86250.1"/>
    </source>
</evidence>
<name>A0A4R3KNU9_9SPHI</name>
<dbReference type="Proteomes" id="UP000295807">
    <property type="component" value="Unassembled WGS sequence"/>
</dbReference>
<dbReference type="RefSeq" id="WP_132129654.1">
    <property type="nucleotide sequence ID" value="NZ_CP042432.1"/>
</dbReference>
<dbReference type="AlphaFoldDB" id="A0A4R3KNU9"/>
<evidence type="ECO:0000313" key="3">
    <source>
        <dbReference type="Proteomes" id="UP000295807"/>
    </source>
</evidence>
<dbReference type="OrthoDB" id="661524at2"/>
<feature type="region of interest" description="Disordered" evidence="1">
    <location>
        <begin position="106"/>
        <end position="167"/>
    </location>
</feature>
<feature type="compositionally biased region" description="Polar residues" evidence="1">
    <location>
        <begin position="111"/>
        <end position="140"/>
    </location>
</feature>
<keyword evidence="3" id="KW-1185">Reference proteome</keyword>
<gene>
    <name evidence="2" type="ORF">EDD80_10841</name>
</gene>
<protein>
    <submittedName>
        <fullName evidence="2">Uncharacterized protein</fullName>
    </submittedName>
</protein>